<feature type="region of interest" description="Disordered" evidence="1">
    <location>
        <begin position="194"/>
        <end position="239"/>
    </location>
</feature>
<gene>
    <name evidence="2" type="ORF">BJ875DRAFT_2061</name>
</gene>
<dbReference type="EMBL" id="MU251356">
    <property type="protein sequence ID" value="KAG9239751.1"/>
    <property type="molecule type" value="Genomic_DNA"/>
</dbReference>
<evidence type="ECO:0000313" key="2">
    <source>
        <dbReference type="EMBL" id="KAG9239751.1"/>
    </source>
</evidence>
<dbReference type="Proteomes" id="UP000824998">
    <property type="component" value="Unassembled WGS sequence"/>
</dbReference>
<organism evidence="2 3">
    <name type="scientific">Amylocarpus encephaloides</name>
    <dbReference type="NCBI Taxonomy" id="45428"/>
    <lineage>
        <taxon>Eukaryota</taxon>
        <taxon>Fungi</taxon>
        <taxon>Dikarya</taxon>
        <taxon>Ascomycota</taxon>
        <taxon>Pezizomycotina</taxon>
        <taxon>Leotiomycetes</taxon>
        <taxon>Helotiales</taxon>
        <taxon>Helotiales incertae sedis</taxon>
        <taxon>Amylocarpus</taxon>
    </lineage>
</organism>
<sequence length="239" mass="26448">MRMIMRSYLLVLICQLIGPLTNLPFFTFSLFVGLNAPSVFNTRDPPTYLLISPIPFHRPRRIHTPNLNLTEVVPAPEPEPLLANSASLTPRSPDKHRRGESGIGESGLGRLVSQDLKSTLLPTRRDPRAFSQDLGDTFPFTFQPSSLPPPPPLLRAVQVCSTHKSAKPSPLVVYQRAPYSYNVVSAVLYGSSLRGARPTKRTGGRRRSDSYAAGLGGQRTCQTPLHTFRPRSDLPPRRS</sequence>
<name>A0A9P7YU13_9HELO</name>
<evidence type="ECO:0000256" key="1">
    <source>
        <dbReference type="SAM" id="MobiDB-lite"/>
    </source>
</evidence>
<dbReference type="AlphaFoldDB" id="A0A9P7YU13"/>
<protein>
    <submittedName>
        <fullName evidence="2">Uncharacterized protein</fullName>
    </submittedName>
</protein>
<reference evidence="2" key="1">
    <citation type="journal article" date="2021" name="IMA Fungus">
        <title>Genomic characterization of three marine fungi, including Emericellopsis atlantica sp. nov. with signatures of a generalist lifestyle and marine biomass degradation.</title>
        <authorList>
            <person name="Hagestad O.C."/>
            <person name="Hou L."/>
            <person name="Andersen J.H."/>
            <person name="Hansen E.H."/>
            <person name="Altermark B."/>
            <person name="Li C."/>
            <person name="Kuhnert E."/>
            <person name="Cox R.J."/>
            <person name="Crous P.W."/>
            <person name="Spatafora J.W."/>
            <person name="Lail K."/>
            <person name="Amirebrahimi M."/>
            <person name="Lipzen A."/>
            <person name="Pangilinan J."/>
            <person name="Andreopoulos W."/>
            <person name="Hayes R.D."/>
            <person name="Ng V."/>
            <person name="Grigoriev I.V."/>
            <person name="Jackson S.A."/>
            <person name="Sutton T.D.S."/>
            <person name="Dobson A.D.W."/>
            <person name="Rama T."/>
        </authorList>
    </citation>
    <scope>NUCLEOTIDE SEQUENCE</scope>
    <source>
        <strain evidence="2">TRa018bII</strain>
    </source>
</reference>
<keyword evidence="3" id="KW-1185">Reference proteome</keyword>
<comment type="caution">
    <text evidence="2">The sequence shown here is derived from an EMBL/GenBank/DDBJ whole genome shotgun (WGS) entry which is preliminary data.</text>
</comment>
<feature type="compositionally biased region" description="Basic and acidic residues" evidence="1">
    <location>
        <begin position="230"/>
        <end position="239"/>
    </location>
</feature>
<accession>A0A9P7YU13</accession>
<evidence type="ECO:0000313" key="3">
    <source>
        <dbReference type="Proteomes" id="UP000824998"/>
    </source>
</evidence>
<feature type="region of interest" description="Disordered" evidence="1">
    <location>
        <begin position="80"/>
        <end position="108"/>
    </location>
</feature>
<proteinExistence type="predicted"/>